<dbReference type="OMA" id="HQSAVEM"/>
<name>W3X2Y1_PESFW</name>
<dbReference type="PANTHER" id="PTHR28298">
    <property type="entry name" value="EISOSOME PROTEIN 1"/>
    <property type="match status" value="1"/>
</dbReference>
<dbReference type="OrthoDB" id="4070583at2759"/>
<feature type="compositionally biased region" description="Basic and acidic residues" evidence="1">
    <location>
        <begin position="679"/>
        <end position="691"/>
    </location>
</feature>
<proteinExistence type="predicted"/>
<gene>
    <name evidence="2" type="ORF">PFICI_07893</name>
</gene>
<dbReference type="GO" id="GO:0070941">
    <property type="term" value="P:eisosome assembly"/>
    <property type="evidence" value="ECO:0007669"/>
    <property type="project" value="TreeGrafter"/>
</dbReference>
<dbReference type="PANTHER" id="PTHR28298:SF1">
    <property type="entry name" value="EISOSOME PROTEIN 1"/>
    <property type="match status" value="1"/>
</dbReference>
<feature type="compositionally biased region" description="Basic and acidic residues" evidence="1">
    <location>
        <begin position="777"/>
        <end position="799"/>
    </location>
</feature>
<dbReference type="eggNOG" id="ENOG502S8WV">
    <property type="taxonomic scope" value="Eukaryota"/>
</dbReference>
<feature type="region of interest" description="Disordered" evidence="1">
    <location>
        <begin position="538"/>
        <end position="799"/>
    </location>
</feature>
<sequence>MSTGTILQPTSQPQPVVCSVCDNALRNAAAAQKTHDDTHSTTHAAHSGRLVYAKPQDLPSYPSIGLLPNGSAASAAATLGWSAKKSPEIWKPDSSNSASTAALLAQSRKMPVAATSSPSSHGAQAALLAHKSAKNNEPSKPAPSDHGHSAANHAFRSGRAAELSLTDQTKTLNRQRSLIAAKGAMTVRPRSNTAPSAKEDYPDKGNASSNALKAATAVHKAPRPNSMQPKGGAVPVTTMNRQMFTSHPPVKPEVEEQSREDQLHASAVAMAKKMFTQQQKVIDQTKKAHNKDSTPLRRTRSINSLSSEEEVRPMQFNNLQDAAYKLAQERLAKLHEDHLKTREYQEYYGQSKQMRRFSVRGKLTRRRSNSDGDIVEDQKRSQQIRKQMSIFNSKLSQVDTQKRQQDRDALLAVAQKNVQARMKGIDDKISAETGMVPPSTTKKWEAKAHATAQSRSDDRMTHHGKVDIGAGKFMSQEEIDAIAAANVKPTLDEINEKAEKEQARLTELRLEAEAKKEAHEREKARDREVAAVAKKLKEQEKLEQKEKKAEEKHEAKLKKEAEKITHEQEKRLSRSRRHHNSLSGRISLHRLRRDASPEGIAEYGPDGTLTHDEEEQVALNDIGQPVRLPATSRTDRAARVSIPPQGDRQTKSESSSPTDKASQGAKVKTWFKSRFSRGSRSDDDRPADGARRGFIGGHALTGLDSNNASTTSLDGRSASMRAIAMAGRQRTDASEATSAGHRSMANADDVSPVSSSEDEYFDEARDHMGTELSPPRHLQDPAKKKSHSPVRDSRFHEIL</sequence>
<feature type="region of interest" description="Disordered" evidence="1">
    <location>
        <begin position="361"/>
        <end position="382"/>
    </location>
</feature>
<protein>
    <submittedName>
        <fullName evidence="2">Uncharacterized protein</fullName>
    </submittedName>
</protein>
<feature type="region of interest" description="Disordered" evidence="1">
    <location>
        <begin position="179"/>
        <end position="230"/>
    </location>
</feature>
<feature type="compositionally biased region" description="Polar residues" evidence="1">
    <location>
        <begin position="652"/>
        <end position="661"/>
    </location>
</feature>
<feature type="compositionally biased region" description="Polar residues" evidence="1">
    <location>
        <begin position="703"/>
        <end position="714"/>
    </location>
</feature>
<dbReference type="HOGENOM" id="CLU_009741_1_0_1"/>
<dbReference type="EMBL" id="KI912113">
    <property type="protein sequence ID" value="ETS80364.1"/>
    <property type="molecule type" value="Genomic_DNA"/>
</dbReference>
<dbReference type="Pfam" id="PF12757">
    <property type="entry name" value="Eisosome1"/>
    <property type="match status" value="1"/>
</dbReference>
<dbReference type="InterPro" id="IPR024527">
    <property type="entry name" value="Eisosome1"/>
</dbReference>
<dbReference type="InParanoid" id="W3X2Y1"/>
<dbReference type="RefSeq" id="XP_007834665.1">
    <property type="nucleotide sequence ID" value="XM_007836474.1"/>
</dbReference>
<reference evidence="3" key="1">
    <citation type="journal article" date="2015" name="BMC Genomics">
        <title>Genomic and transcriptomic analysis of the endophytic fungus Pestalotiopsis fici reveals its lifestyle and high potential for synthesis of natural products.</title>
        <authorList>
            <person name="Wang X."/>
            <person name="Zhang X."/>
            <person name="Liu L."/>
            <person name="Xiang M."/>
            <person name="Wang W."/>
            <person name="Sun X."/>
            <person name="Che Y."/>
            <person name="Guo L."/>
            <person name="Liu G."/>
            <person name="Guo L."/>
            <person name="Wang C."/>
            <person name="Yin W.B."/>
            <person name="Stadler M."/>
            <person name="Zhang X."/>
            <person name="Liu X."/>
        </authorList>
    </citation>
    <scope>NUCLEOTIDE SEQUENCE [LARGE SCALE GENOMIC DNA]</scope>
    <source>
        <strain evidence="3">W106-1 / CGMCC3.15140</strain>
    </source>
</reference>
<evidence type="ECO:0000313" key="3">
    <source>
        <dbReference type="Proteomes" id="UP000030651"/>
    </source>
</evidence>
<evidence type="ECO:0000256" key="1">
    <source>
        <dbReference type="SAM" id="MobiDB-lite"/>
    </source>
</evidence>
<keyword evidence="3" id="KW-1185">Reference proteome</keyword>
<evidence type="ECO:0000313" key="2">
    <source>
        <dbReference type="EMBL" id="ETS80364.1"/>
    </source>
</evidence>
<organism evidence="2 3">
    <name type="scientific">Pestalotiopsis fici (strain W106-1 / CGMCC3.15140)</name>
    <dbReference type="NCBI Taxonomy" id="1229662"/>
    <lineage>
        <taxon>Eukaryota</taxon>
        <taxon>Fungi</taxon>
        <taxon>Dikarya</taxon>
        <taxon>Ascomycota</taxon>
        <taxon>Pezizomycotina</taxon>
        <taxon>Sordariomycetes</taxon>
        <taxon>Xylariomycetidae</taxon>
        <taxon>Amphisphaeriales</taxon>
        <taxon>Sporocadaceae</taxon>
        <taxon>Pestalotiopsis</taxon>
    </lineage>
</organism>
<accession>W3X2Y1</accession>
<feature type="compositionally biased region" description="Basic and acidic residues" evidence="1">
    <location>
        <begin position="538"/>
        <end position="572"/>
    </location>
</feature>
<dbReference type="Proteomes" id="UP000030651">
    <property type="component" value="Unassembled WGS sequence"/>
</dbReference>
<dbReference type="KEGG" id="pfy:PFICI_07893"/>
<dbReference type="GeneID" id="19272906"/>
<dbReference type="AlphaFoldDB" id="W3X2Y1"/>